<keyword evidence="1 2" id="KW-0238">DNA-binding</keyword>
<dbReference type="Proteomes" id="UP001300745">
    <property type="component" value="Unassembled WGS sequence"/>
</dbReference>
<dbReference type="Gene3D" id="1.10.357.10">
    <property type="entry name" value="Tetracycline Repressor, domain 2"/>
    <property type="match status" value="1"/>
</dbReference>
<dbReference type="Pfam" id="PF00440">
    <property type="entry name" value="TetR_N"/>
    <property type="match status" value="1"/>
</dbReference>
<dbReference type="PRINTS" id="PR00455">
    <property type="entry name" value="HTHTETR"/>
</dbReference>
<dbReference type="PANTHER" id="PTHR30055:SF237">
    <property type="entry name" value="TRANSCRIPTIONAL REPRESSOR MCE3R"/>
    <property type="match status" value="1"/>
</dbReference>
<evidence type="ECO:0000256" key="1">
    <source>
        <dbReference type="ARBA" id="ARBA00023125"/>
    </source>
</evidence>
<accession>A0ABT3S9Q6</accession>
<sequence length="194" mass="21700">MTPVRSAPKAPALTREDQILAAAERLFFERSFDGVGVDEIGRAAGTSGSAIYRHFPNKDAILAALFDKILDTLLIRIGEPADDPHVDLDQLLRGFAGLVASHERLVAIWMREQRSLAQRYRDQHDRRHKRVAERWVDCLQRCYPRASTDELVTATRGVQLLLLSEAFRPPGGRAAPRAQELLVKLGLGALRELN</sequence>
<proteinExistence type="predicted"/>
<dbReference type="SUPFAM" id="SSF46689">
    <property type="entry name" value="Homeodomain-like"/>
    <property type="match status" value="1"/>
</dbReference>
<comment type="caution">
    <text evidence="4">The sequence shown here is derived from an EMBL/GenBank/DDBJ whole genome shotgun (WGS) entry which is preliminary data.</text>
</comment>
<dbReference type="EMBL" id="JAPJDO010000004">
    <property type="protein sequence ID" value="MCX2936240.1"/>
    <property type="molecule type" value="Genomic_DNA"/>
</dbReference>
<feature type="domain" description="HTH tetR-type" evidence="3">
    <location>
        <begin position="13"/>
        <end position="73"/>
    </location>
</feature>
<dbReference type="Gene3D" id="1.10.10.60">
    <property type="entry name" value="Homeodomain-like"/>
    <property type="match status" value="1"/>
</dbReference>
<keyword evidence="5" id="KW-1185">Reference proteome</keyword>
<dbReference type="PANTHER" id="PTHR30055">
    <property type="entry name" value="HTH-TYPE TRANSCRIPTIONAL REGULATOR RUTR"/>
    <property type="match status" value="1"/>
</dbReference>
<dbReference type="InterPro" id="IPR001647">
    <property type="entry name" value="HTH_TetR"/>
</dbReference>
<feature type="DNA-binding region" description="H-T-H motif" evidence="2">
    <location>
        <begin position="36"/>
        <end position="55"/>
    </location>
</feature>
<dbReference type="PROSITE" id="PS50977">
    <property type="entry name" value="HTH_TETR_2"/>
    <property type="match status" value="1"/>
</dbReference>
<protein>
    <submittedName>
        <fullName evidence="4">Helix-turn-helix domain containing protein</fullName>
    </submittedName>
</protein>
<gene>
    <name evidence="4" type="ORF">ORI27_06005</name>
</gene>
<evidence type="ECO:0000259" key="3">
    <source>
        <dbReference type="PROSITE" id="PS50977"/>
    </source>
</evidence>
<evidence type="ECO:0000313" key="5">
    <source>
        <dbReference type="Proteomes" id="UP001300745"/>
    </source>
</evidence>
<dbReference type="RefSeq" id="WP_265996027.1">
    <property type="nucleotide sequence ID" value="NZ_JAPJDN010000004.1"/>
</dbReference>
<evidence type="ECO:0000256" key="2">
    <source>
        <dbReference type="PROSITE-ProRule" id="PRU00335"/>
    </source>
</evidence>
<evidence type="ECO:0000313" key="4">
    <source>
        <dbReference type="EMBL" id="MCX2936240.1"/>
    </source>
</evidence>
<dbReference type="InterPro" id="IPR050109">
    <property type="entry name" value="HTH-type_TetR-like_transc_reg"/>
</dbReference>
<organism evidence="4 5">
    <name type="scientific">Mycobacterium pinniadriaticum</name>
    <dbReference type="NCBI Taxonomy" id="2994102"/>
    <lineage>
        <taxon>Bacteria</taxon>
        <taxon>Bacillati</taxon>
        <taxon>Actinomycetota</taxon>
        <taxon>Actinomycetes</taxon>
        <taxon>Mycobacteriales</taxon>
        <taxon>Mycobacteriaceae</taxon>
        <taxon>Mycobacterium</taxon>
    </lineage>
</organism>
<reference evidence="4 5" key="1">
    <citation type="submission" date="2022-11" db="EMBL/GenBank/DDBJ databases">
        <title>Mycobacterium sp. nov.</title>
        <authorList>
            <person name="Papic B."/>
            <person name="Spicic S."/>
            <person name="Duvnjak S."/>
        </authorList>
    </citation>
    <scope>NUCLEOTIDE SEQUENCE [LARGE SCALE GENOMIC DNA]</scope>
    <source>
        <strain evidence="4 5">CVI_P4</strain>
    </source>
</reference>
<name>A0ABT3S9Q6_9MYCO</name>
<dbReference type="InterPro" id="IPR009057">
    <property type="entry name" value="Homeodomain-like_sf"/>
</dbReference>